<dbReference type="Gene3D" id="2.40.70.10">
    <property type="entry name" value="Acid Proteases"/>
    <property type="match status" value="1"/>
</dbReference>
<protein>
    <submittedName>
        <fullName evidence="3">Uncharacterized protein</fullName>
    </submittedName>
</protein>
<dbReference type="InterPro" id="IPR021109">
    <property type="entry name" value="Peptidase_aspartic_dom_sf"/>
</dbReference>
<sequence>MAEEASKLRGLEARVAALEMKLNFLQQFMRRMTKRVEEKKKAMISERQKEIHPTLGLSKAAQTLPTPKKASLPYDYACRPEDAHRTTTQRVQQGPDLRVPSRRSQGTWSRIAEVLRHRIQDLLDQGVLKFRVEGIVNTIGAEKNDGIDITSAKIPWEPLTTPRAQKELAEAGIKEDFEEFCEKKKEELGKLSPATPPEMSKPNPVVIQYAAKEKIMLQTASVSTVQSSEKVPSVVIQVPRTFPLPRQQEDSLELWDERRLLLKVLNEAYVPEDITGPSFENMVTSILVTNQLTFSDDELPPEGRGHTKALYISVKTNNLIVSKVLIDNGSALNVCPMTTLEKLDIDPTHVRATSMVVRAFDGTRREVIGEIELPIEIGLQVYDINFQVLRIDSPYNLLLGRPWLAYRWSNTLFPTPKDELKNSSRRDFEPGQGLGCANQGRTAIVALEGNKDRYGLGYTPTRRDRQFAYEARRRRAAARLRGEKWPEEKMIIPHIRTTFPASAMFQVDGSDEDELALLFAEDLSIDAITVEEDSTTPLIYPSQYGRVDLEDFLEEEDLKGYHIEEETFDEDTGKGIDFPNLFPHLMMPCGLETLEFEMFCEHEDPESHLQRNIANWKDLAEAFLDRYRYKVKTQPPVGNLSNSTTTADGEAHADPLLRGLSIDAISDLPLPPEGDVGRCAISTAYPK</sequence>
<evidence type="ECO:0000256" key="2">
    <source>
        <dbReference type="SAM" id="MobiDB-lite"/>
    </source>
</evidence>
<dbReference type="SUPFAM" id="SSF50630">
    <property type="entry name" value="Acid proteases"/>
    <property type="match status" value="1"/>
</dbReference>
<accession>A0A2N9G1D0</accession>
<evidence type="ECO:0000313" key="3">
    <source>
        <dbReference type="EMBL" id="SPC93099.1"/>
    </source>
</evidence>
<dbReference type="PANTHER" id="PTHR32108">
    <property type="entry name" value="DNA-DIRECTED RNA POLYMERASE SUBUNIT ALPHA"/>
    <property type="match status" value="1"/>
</dbReference>
<proteinExistence type="predicted"/>
<dbReference type="PANTHER" id="PTHR32108:SF9">
    <property type="entry name" value="REVERSE TRANSCRIPTASE RNASE H-LIKE DOMAIN-CONTAINING PROTEIN"/>
    <property type="match status" value="1"/>
</dbReference>
<reference evidence="3" key="1">
    <citation type="submission" date="2018-02" db="EMBL/GenBank/DDBJ databases">
        <authorList>
            <person name="Cohen D.B."/>
            <person name="Kent A.D."/>
        </authorList>
    </citation>
    <scope>NUCLEOTIDE SEQUENCE</scope>
</reference>
<evidence type="ECO:0000256" key="1">
    <source>
        <dbReference type="SAM" id="Coils"/>
    </source>
</evidence>
<feature type="coiled-coil region" evidence="1">
    <location>
        <begin position="1"/>
        <end position="28"/>
    </location>
</feature>
<feature type="region of interest" description="Disordered" evidence="2">
    <location>
        <begin position="83"/>
        <end position="103"/>
    </location>
</feature>
<dbReference type="AlphaFoldDB" id="A0A2N9G1D0"/>
<keyword evidence="1" id="KW-0175">Coiled coil</keyword>
<name>A0A2N9G1D0_FAGSY</name>
<organism evidence="3">
    <name type="scientific">Fagus sylvatica</name>
    <name type="common">Beechnut</name>
    <dbReference type="NCBI Taxonomy" id="28930"/>
    <lineage>
        <taxon>Eukaryota</taxon>
        <taxon>Viridiplantae</taxon>
        <taxon>Streptophyta</taxon>
        <taxon>Embryophyta</taxon>
        <taxon>Tracheophyta</taxon>
        <taxon>Spermatophyta</taxon>
        <taxon>Magnoliopsida</taxon>
        <taxon>eudicotyledons</taxon>
        <taxon>Gunneridae</taxon>
        <taxon>Pentapetalae</taxon>
        <taxon>rosids</taxon>
        <taxon>fabids</taxon>
        <taxon>Fagales</taxon>
        <taxon>Fagaceae</taxon>
        <taxon>Fagus</taxon>
    </lineage>
</organism>
<dbReference type="EMBL" id="OIVN01001361">
    <property type="protein sequence ID" value="SPC93099.1"/>
    <property type="molecule type" value="Genomic_DNA"/>
</dbReference>
<gene>
    <name evidence="3" type="ORF">FSB_LOCUS20981</name>
</gene>
<dbReference type="CDD" id="cd00303">
    <property type="entry name" value="retropepsin_like"/>
    <property type="match status" value="1"/>
</dbReference>